<reference evidence="2" key="3">
    <citation type="submission" date="2021-05" db="UniProtKB">
        <authorList>
            <consortium name="EnsemblPlants"/>
        </authorList>
    </citation>
    <scope>IDENTIFICATION</scope>
    <source>
        <strain evidence="2">cv. B73</strain>
    </source>
</reference>
<dbReference type="Gramene" id="Zm00001eb409860_T001">
    <property type="protein sequence ID" value="Zm00001eb409860_P001"/>
    <property type="gene ID" value="Zm00001eb409860"/>
</dbReference>
<feature type="compositionally biased region" description="Basic residues" evidence="1">
    <location>
        <begin position="105"/>
        <end position="114"/>
    </location>
</feature>
<feature type="region of interest" description="Disordered" evidence="1">
    <location>
        <begin position="1"/>
        <end position="114"/>
    </location>
</feature>
<sequence length="114" mass="12916">MRAWERRTGARARELSRAPELEAEREYAAACHGRESTEQRELGAPWEESWSAGRGQKEGDEAEGAAQRPGELGETSAGRTMADRNNQAARRAQLPWEIRPAASRQGRKYPKRRR</sequence>
<name>A0A804UL48_MAIZE</name>
<evidence type="ECO:0000313" key="3">
    <source>
        <dbReference type="Proteomes" id="UP000007305"/>
    </source>
</evidence>
<accession>A0A804UL48</accession>
<dbReference type="AlphaFoldDB" id="A0A804UL48"/>
<dbReference type="InParanoid" id="A0A804UL48"/>
<organism evidence="2 3">
    <name type="scientific">Zea mays</name>
    <name type="common">Maize</name>
    <dbReference type="NCBI Taxonomy" id="4577"/>
    <lineage>
        <taxon>Eukaryota</taxon>
        <taxon>Viridiplantae</taxon>
        <taxon>Streptophyta</taxon>
        <taxon>Embryophyta</taxon>
        <taxon>Tracheophyta</taxon>
        <taxon>Spermatophyta</taxon>
        <taxon>Magnoliopsida</taxon>
        <taxon>Liliopsida</taxon>
        <taxon>Poales</taxon>
        <taxon>Poaceae</taxon>
        <taxon>PACMAD clade</taxon>
        <taxon>Panicoideae</taxon>
        <taxon>Andropogonodae</taxon>
        <taxon>Andropogoneae</taxon>
        <taxon>Tripsacinae</taxon>
        <taxon>Zea</taxon>
    </lineage>
</organism>
<dbReference type="EnsemblPlants" id="Zm00001eb409860_T001">
    <property type="protein sequence ID" value="Zm00001eb409860_P001"/>
    <property type="gene ID" value="Zm00001eb409860"/>
</dbReference>
<feature type="compositionally biased region" description="Basic and acidic residues" evidence="1">
    <location>
        <begin position="1"/>
        <end position="41"/>
    </location>
</feature>
<proteinExistence type="predicted"/>
<reference evidence="2" key="2">
    <citation type="submission" date="2019-07" db="EMBL/GenBank/DDBJ databases">
        <authorList>
            <person name="Seetharam A."/>
            <person name="Woodhouse M."/>
            <person name="Cannon E."/>
        </authorList>
    </citation>
    <scope>NUCLEOTIDE SEQUENCE [LARGE SCALE GENOMIC DNA]</scope>
    <source>
        <strain evidence="2">cv. B73</strain>
    </source>
</reference>
<feature type="compositionally biased region" description="Low complexity" evidence="1">
    <location>
        <begin position="84"/>
        <end position="93"/>
    </location>
</feature>
<protein>
    <submittedName>
        <fullName evidence="2">Uncharacterized protein</fullName>
    </submittedName>
</protein>
<evidence type="ECO:0000256" key="1">
    <source>
        <dbReference type="SAM" id="MobiDB-lite"/>
    </source>
</evidence>
<dbReference type="Proteomes" id="UP000007305">
    <property type="component" value="Chromosome 10"/>
</dbReference>
<reference evidence="3" key="1">
    <citation type="journal article" date="2009" name="Science">
        <title>The B73 maize genome: complexity, diversity, and dynamics.</title>
        <authorList>
            <person name="Schnable P.S."/>
            <person name="Ware D."/>
            <person name="Fulton R.S."/>
            <person name="Stein J.C."/>
            <person name="Wei F."/>
            <person name="Pasternak S."/>
            <person name="Liang C."/>
            <person name="Zhang J."/>
            <person name="Fulton L."/>
            <person name="Graves T.A."/>
            <person name="Minx P."/>
            <person name="Reily A.D."/>
            <person name="Courtney L."/>
            <person name="Kruchowski S.S."/>
            <person name="Tomlinson C."/>
            <person name="Strong C."/>
            <person name="Delehaunty K."/>
            <person name="Fronick C."/>
            <person name="Courtney B."/>
            <person name="Rock S.M."/>
            <person name="Belter E."/>
            <person name="Du F."/>
            <person name="Kim K."/>
            <person name="Abbott R.M."/>
            <person name="Cotton M."/>
            <person name="Levy A."/>
            <person name="Marchetto P."/>
            <person name="Ochoa K."/>
            <person name="Jackson S.M."/>
            <person name="Gillam B."/>
            <person name="Chen W."/>
            <person name="Yan L."/>
            <person name="Higginbotham J."/>
            <person name="Cardenas M."/>
            <person name="Waligorski J."/>
            <person name="Applebaum E."/>
            <person name="Phelps L."/>
            <person name="Falcone J."/>
            <person name="Kanchi K."/>
            <person name="Thane T."/>
            <person name="Scimone A."/>
            <person name="Thane N."/>
            <person name="Henke J."/>
            <person name="Wang T."/>
            <person name="Ruppert J."/>
            <person name="Shah N."/>
            <person name="Rotter K."/>
            <person name="Hodges J."/>
            <person name="Ingenthron E."/>
            <person name="Cordes M."/>
            <person name="Kohlberg S."/>
            <person name="Sgro J."/>
            <person name="Delgado B."/>
            <person name="Mead K."/>
            <person name="Chinwalla A."/>
            <person name="Leonard S."/>
            <person name="Crouse K."/>
            <person name="Collura K."/>
            <person name="Kudrna D."/>
            <person name="Currie J."/>
            <person name="He R."/>
            <person name="Angelova A."/>
            <person name="Rajasekar S."/>
            <person name="Mueller T."/>
            <person name="Lomeli R."/>
            <person name="Scara G."/>
            <person name="Ko A."/>
            <person name="Delaney K."/>
            <person name="Wissotski M."/>
            <person name="Lopez G."/>
            <person name="Campos D."/>
            <person name="Braidotti M."/>
            <person name="Ashley E."/>
            <person name="Golser W."/>
            <person name="Kim H."/>
            <person name="Lee S."/>
            <person name="Lin J."/>
            <person name="Dujmic Z."/>
            <person name="Kim W."/>
            <person name="Talag J."/>
            <person name="Zuccolo A."/>
            <person name="Fan C."/>
            <person name="Sebastian A."/>
            <person name="Kramer M."/>
            <person name="Spiegel L."/>
            <person name="Nascimento L."/>
            <person name="Zutavern T."/>
            <person name="Miller B."/>
            <person name="Ambroise C."/>
            <person name="Muller S."/>
            <person name="Spooner W."/>
            <person name="Narechania A."/>
            <person name="Ren L."/>
            <person name="Wei S."/>
            <person name="Kumari S."/>
            <person name="Faga B."/>
            <person name="Levy M.J."/>
            <person name="McMahan L."/>
            <person name="Van Buren P."/>
            <person name="Vaughn M.W."/>
            <person name="Ying K."/>
            <person name="Yeh C.-T."/>
            <person name="Emrich S.J."/>
            <person name="Jia Y."/>
            <person name="Kalyanaraman A."/>
            <person name="Hsia A.-P."/>
            <person name="Barbazuk W.B."/>
            <person name="Baucom R.S."/>
            <person name="Brutnell T.P."/>
            <person name="Carpita N.C."/>
            <person name="Chaparro C."/>
            <person name="Chia J.-M."/>
            <person name="Deragon J.-M."/>
            <person name="Estill J.C."/>
            <person name="Fu Y."/>
            <person name="Jeddeloh J.A."/>
            <person name="Han Y."/>
            <person name="Lee H."/>
            <person name="Li P."/>
            <person name="Lisch D.R."/>
            <person name="Liu S."/>
            <person name="Liu Z."/>
            <person name="Nagel D.H."/>
            <person name="McCann M.C."/>
            <person name="SanMiguel P."/>
            <person name="Myers A.M."/>
            <person name="Nettleton D."/>
            <person name="Nguyen J."/>
            <person name="Penning B.W."/>
            <person name="Ponnala L."/>
            <person name="Schneider K.L."/>
            <person name="Schwartz D.C."/>
            <person name="Sharma A."/>
            <person name="Soderlund C."/>
            <person name="Springer N.M."/>
            <person name="Sun Q."/>
            <person name="Wang H."/>
            <person name="Waterman M."/>
            <person name="Westerman R."/>
            <person name="Wolfgruber T.K."/>
            <person name="Yang L."/>
            <person name="Yu Y."/>
            <person name="Zhang L."/>
            <person name="Zhou S."/>
            <person name="Zhu Q."/>
            <person name="Bennetzen J.L."/>
            <person name="Dawe R.K."/>
            <person name="Jiang J."/>
            <person name="Jiang N."/>
            <person name="Presting G.G."/>
            <person name="Wessler S.R."/>
            <person name="Aluru S."/>
            <person name="Martienssen R.A."/>
            <person name="Clifton S.W."/>
            <person name="McCombie W.R."/>
            <person name="Wing R.A."/>
            <person name="Wilson R.K."/>
        </authorList>
    </citation>
    <scope>NUCLEOTIDE SEQUENCE [LARGE SCALE GENOMIC DNA]</scope>
    <source>
        <strain evidence="3">cv. B73</strain>
    </source>
</reference>
<evidence type="ECO:0000313" key="2">
    <source>
        <dbReference type="EnsemblPlants" id="Zm00001eb409860_P001"/>
    </source>
</evidence>
<keyword evidence="3" id="KW-1185">Reference proteome</keyword>